<evidence type="ECO:0000313" key="7">
    <source>
        <dbReference type="EMBL" id="NOV45149.1"/>
    </source>
</evidence>
<keyword evidence="3" id="KW-0862">Zinc</keyword>
<comment type="similarity">
    <text evidence="1">Belongs to the DPH4 family.</text>
</comment>
<dbReference type="SUPFAM" id="SSF144217">
    <property type="entry name" value="CSL zinc finger"/>
    <property type="match status" value="1"/>
</dbReference>
<dbReference type="InterPro" id="IPR018253">
    <property type="entry name" value="DnaJ_domain_CS"/>
</dbReference>
<dbReference type="Gene3D" id="1.10.287.110">
    <property type="entry name" value="DnaJ domain"/>
    <property type="match status" value="1"/>
</dbReference>
<dbReference type="InterPro" id="IPR036869">
    <property type="entry name" value="J_dom_sf"/>
</dbReference>
<feature type="domain" description="J" evidence="5">
    <location>
        <begin position="2"/>
        <end position="68"/>
    </location>
</feature>
<dbReference type="PANTHER" id="PTHR45255:SF1">
    <property type="entry name" value="DNAJ HOMOLOG SUBFAMILY C MEMBER 24"/>
    <property type="match status" value="1"/>
</dbReference>
<dbReference type="SUPFAM" id="SSF46565">
    <property type="entry name" value="Chaperone J-domain"/>
    <property type="match status" value="1"/>
</dbReference>
<dbReference type="InterPro" id="IPR007872">
    <property type="entry name" value="DPH_MB_dom"/>
</dbReference>
<dbReference type="CDD" id="cd06257">
    <property type="entry name" value="DnaJ"/>
    <property type="match status" value="1"/>
</dbReference>
<dbReference type="PROSITE" id="PS51074">
    <property type="entry name" value="DPH_MB"/>
    <property type="match status" value="1"/>
</dbReference>
<dbReference type="GO" id="GO:0001671">
    <property type="term" value="F:ATPase activator activity"/>
    <property type="evidence" value="ECO:0007669"/>
    <property type="project" value="TreeGrafter"/>
</dbReference>
<dbReference type="EMBL" id="GIIL01001423">
    <property type="protein sequence ID" value="NOV45149.1"/>
    <property type="molecule type" value="Transcribed_RNA"/>
</dbReference>
<proteinExistence type="inferred from homology"/>
<dbReference type="PROSITE" id="PS50076">
    <property type="entry name" value="DNAJ_2"/>
    <property type="match status" value="1"/>
</dbReference>
<protein>
    <submittedName>
        <fullName evidence="7">Putative dnaj molecular chaperone similarity domain protein</fullName>
    </submittedName>
</protein>
<keyword evidence="4" id="KW-0408">Iron</keyword>
<reference evidence="7" key="1">
    <citation type="submission" date="2020-03" db="EMBL/GenBank/DDBJ databases">
        <title>Transcriptomic Profiling of the Digestive Tract of the Rat Flea, Xenopsylla cheopis, Following Blood Feeding and Infection with Yersinia pestis.</title>
        <authorList>
            <person name="Bland D.M."/>
            <person name="Martens C.A."/>
            <person name="Virtaneva K."/>
            <person name="Kanakabandi K."/>
            <person name="Long D."/>
            <person name="Rosenke R."/>
            <person name="Saturday G.A."/>
            <person name="Hoyt F.H."/>
            <person name="Bruno D.P."/>
            <person name="Ribeiro J.M.C."/>
            <person name="Hinnebusch J."/>
        </authorList>
    </citation>
    <scope>NUCLEOTIDE SEQUENCE</scope>
</reference>
<dbReference type="Gene3D" id="3.10.660.10">
    <property type="entry name" value="DPH Zinc finger"/>
    <property type="match status" value="1"/>
</dbReference>
<feature type="domain" description="DPH-type MB" evidence="6">
    <location>
        <begin position="79"/>
        <end position="135"/>
    </location>
</feature>
<sequence>MNLYNILGCSKNASTLEIKKAYQTLILKYHPDKSISENTTDTERYISITKAWQILGNPATRQKYDAELIAEQHKNKPPLYASLIRDELSYDEESEIYFYPCRCGGTYMIERNEIGNEDFYLNCDECSFSIFIKINNDCS</sequence>
<dbReference type="GO" id="GO:0008198">
    <property type="term" value="F:ferrous iron binding"/>
    <property type="evidence" value="ECO:0007669"/>
    <property type="project" value="TreeGrafter"/>
</dbReference>
<name>A0A6M2DFY3_XENCH</name>
<organism evidence="7">
    <name type="scientific">Xenopsylla cheopis</name>
    <name type="common">Oriental rat flea</name>
    <name type="synonym">Pulex cheopis</name>
    <dbReference type="NCBI Taxonomy" id="163159"/>
    <lineage>
        <taxon>Eukaryota</taxon>
        <taxon>Metazoa</taxon>
        <taxon>Ecdysozoa</taxon>
        <taxon>Arthropoda</taxon>
        <taxon>Hexapoda</taxon>
        <taxon>Insecta</taxon>
        <taxon>Pterygota</taxon>
        <taxon>Neoptera</taxon>
        <taxon>Endopterygota</taxon>
        <taxon>Siphonaptera</taxon>
        <taxon>Pulicidae</taxon>
        <taxon>Xenopsyllinae</taxon>
        <taxon>Xenopsylla</taxon>
    </lineage>
</organism>
<keyword evidence="2" id="KW-0479">Metal-binding</keyword>
<dbReference type="PROSITE" id="PS00636">
    <property type="entry name" value="DNAJ_1"/>
    <property type="match status" value="1"/>
</dbReference>
<evidence type="ECO:0000259" key="5">
    <source>
        <dbReference type="PROSITE" id="PS50076"/>
    </source>
</evidence>
<dbReference type="PANTHER" id="PTHR45255">
    <property type="entry name" value="DNAJ HOMOLOG SUBFAMILY C MEMBER 24"/>
    <property type="match status" value="1"/>
</dbReference>
<dbReference type="AlphaFoldDB" id="A0A6M2DFY3"/>
<dbReference type="Pfam" id="PF05207">
    <property type="entry name" value="Zn_ribbon_CSL"/>
    <property type="match status" value="1"/>
</dbReference>
<evidence type="ECO:0000259" key="6">
    <source>
        <dbReference type="PROSITE" id="PS51074"/>
    </source>
</evidence>
<accession>A0A6M2DFY3</accession>
<dbReference type="Pfam" id="PF00226">
    <property type="entry name" value="DnaJ"/>
    <property type="match status" value="1"/>
</dbReference>
<evidence type="ECO:0000256" key="3">
    <source>
        <dbReference type="ARBA" id="ARBA00022833"/>
    </source>
</evidence>
<dbReference type="SMART" id="SM00271">
    <property type="entry name" value="DnaJ"/>
    <property type="match status" value="1"/>
</dbReference>
<dbReference type="InterPro" id="IPR001623">
    <property type="entry name" value="DnaJ_domain"/>
</dbReference>
<evidence type="ECO:0000256" key="1">
    <source>
        <dbReference type="ARBA" id="ARBA00006169"/>
    </source>
</evidence>
<evidence type="ECO:0000256" key="2">
    <source>
        <dbReference type="ARBA" id="ARBA00022723"/>
    </source>
</evidence>
<dbReference type="PRINTS" id="PR00625">
    <property type="entry name" value="JDOMAIN"/>
</dbReference>
<evidence type="ECO:0000256" key="4">
    <source>
        <dbReference type="ARBA" id="ARBA00023004"/>
    </source>
</evidence>
<dbReference type="InterPro" id="IPR036671">
    <property type="entry name" value="DPH_MB_sf"/>
</dbReference>